<accession>A0ABT3RUU6</accession>
<protein>
    <recommendedName>
        <fullName evidence="4">DUF4386 family protein</fullName>
    </recommendedName>
</protein>
<dbReference type="RefSeq" id="WP_266057970.1">
    <property type="nucleotide sequence ID" value="NZ_JAPFQN010000009.1"/>
</dbReference>
<gene>
    <name evidence="2" type="ORF">OO013_16080</name>
</gene>
<name>A0ABT3RUU6_9BACT</name>
<dbReference type="Proteomes" id="UP001209885">
    <property type="component" value="Unassembled WGS sequence"/>
</dbReference>
<feature type="transmembrane region" description="Helical" evidence="1">
    <location>
        <begin position="7"/>
        <end position="27"/>
    </location>
</feature>
<feature type="transmembrane region" description="Helical" evidence="1">
    <location>
        <begin position="161"/>
        <end position="180"/>
    </location>
</feature>
<proteinExistence type="predicted"/>
<evidence type="ECO:0000313" key="3">
    <source>
        <dbReference type="Proteomes" id="UP001209885"/>
    </source>
</evidence>
<sequence>MKNLTHFKLGGLFLFLGSLILLITIYFEYQTGWIGVERTNQEVPVFMFGNWTVLEKIWGWQLFTHVFFVIAYIMFIKKANPFMSVIWSAMLIGSIMAIIGYGITLGSYYPALEVFDTQPALFNSIRGAVRILFGTGMTGMLLFIIPFCYESFTSEGAINKTFGIVTLAIIALSIILGMLTSLDIKITGVSWFFMPLILGISYSLKSAK</sequence>
<feature type="transmembrane region" description="Helical" evidence="1">
    <location>
        <begin position="186"/>
        <end position="204"/>
    </location>
</feature>
<evidence type="ECO:0000256" key="1">
    <source>
        <dbReference type="SAM" id="Phobius"/>
    </source>
</evidence>
<evidence type="ECO:0008006" key="4">
    <source>
        <dbReference type="Google" id="ProtNLM"/>
    </source>
</evidence>
<comment type="caution">
    <text evidence="2">The sequence shown here is derived from an EMBL/GenBank/DDBJ whole genome shotgun (WGS) entry which is preliminary data.</text>
</comment>
<keyword evidence="1" id="KW-0472">Membrane</keyword>
<keyword evidence="3" id="KW-1185">Reference proteome</keyword>
<evidence type="ECO:0000313" key="2">
    <source>
        <dbReference type="EMBL" id="MCX2745398.1"/>
    </source>
</evidence>
<feature type="transmembrane region" description="Helical" evidence="1">
    <location>
        <begin position="57"/>
        <end position="75"/>
    </location>
</feature>
<feature type="transmembrane region" description="Helical" evidence="1">
    <location>
        <begin position="87"/>
        <end position="109"/>
    </location>
</feature>
<dbReference type="EMBL" id="JAPFQN010000009">
    <property type="protein sequence ID" value="MCX2745398.1"/>
    <property type="molecule type" value="Genomic_DNA"/>
</dbReference>
<organism evidence="2 3">
    <name type="scientific">Mangrovivirga halotolerans</name>
    <dbReference type="NCBI Taxonomy" id="2993936"/>
    <lineage>
        <taxon>Bacteria</taxon>
        <taxon>Pseudomonadati</taxon>
        <taxon>Bacteroidota</taxon>
        <taxon>Cytophagia</taxon>
        <taxon>Cytophagales</taxon>
        <taxon>Mangrovivirgaceae</taxon>
        <taxon>Mangrovivirga</taxon>
    </lineage>
</organism>
<keyword evidence="1" id="KW-0812">Transmembrane</keyword>
<feature type="transmembrane region" description="Helical" evidence="1">
    <location>
        <begin position="129"/>
        <end position="149"/>
    </location>
</feature>
<keyword evidence="1" id="KW-1133">Transmembrane helix</keyword>
<reference evidence="2 3" key="1">
    <citation type="submission" date="2022-11" db="EMBL/GenBank/DDBJ databases">
        <title>The characterization of three novel Bacteroidetes species and genomic analysis of their roles in tidal elemental geochemical cycles.</title>
        <authorList>
            <person name="Ma K."/>
        </authorList>
    </citation>
    <scope>NUCLEOTIDE SEQUENCE [LARGE SCALE GENOMIC DNA]</scope>
    <source>
        <strain evidence="2 3">M17</strain>
    </source>
</reference>